<organism evidence="3 4">
    <name type="scientific">Aphanomyces euteiches</name>
    <dbReference type="NCBI Taxonomy" id="100861"/>
    <lineage>
        <taxon>Eukaryota</taxon>
        <taxon>Sar</taxon>
        <taxon>Stramenopiles</taxon>
        <taxon>Oomycota</taxon>
        <taxon>Saprolegniomycetes</taxon>
        <taxon>Saprolegniales</taxon>
        <taxon>Verrucalvaceae</taxon>
        <taxon>Aphanomyces</taxon>
    </lineage>
</organism>
<accession>A0A6G0W8E7</accession>
<dbReference type="PRINTS" id="PR00109">
    <property type="entry name" value="TYRKINASE"/>
</dbReference>
<evidence type="ECO:0000259" key="2">
    <source>
        <dbReference type="PROSITE" id="PS50011"/>
    </source>
</evidence>
<keyword evidence="1" id="KW-0812">Transmembrane</keyword>
<dbReference type="GO" id="GO:0004674">
    <property type="term" value="F:protein serine/threonine kinase activity"/>
    <property type="evidence" value="ECO:0007669"/>
    <property type="project" value="TreeGrafter"/>
</dbReference>
<dbReference type="SMART" id="SM00220">
    <property type="entry name" value="S_TKc"/>
    <property type="match status" value="1"/>
</dbReference>
<dbReference type="AlphaFoldDB" id="A0A6G0W8E7"/>
<dbReference type="InterPro" id="IPR000719">
    <property type="entry name" value="Prot_kinase_dom"/>
</dbReference>
<gene>
    <name evidence="3" type="ORF">Ae201684_017957</name>
</gene>
<dbReference type="InterPro" id="IPR011009">
    <property type="entry name" value="Kinase-like_dom_sf"/>
</dbReference>
<dbReference type="GO" id="GO:0005524">
    <property type="term" value="F:ATP binding"/>
    <property type="evidence" value="ECO:0007669"/>
    <property type="project" value="InterPro"/>
</dbReference>
<protein>
    <recommendedName>
        <fullName evidence="2">Protein kinase domain-containing protein</fullName>
    </recommendedName>
</protein>
<dbReference type="Proteomes" id="UP000481153">
    <property type="component" value="Unassembled WGS sequence"/>
</dbReference>
<proteinExistence type="predicted"/>
<dbReference type="InterPro" id="IPR001245">
    <property type="entry name" value="Ser-Thr/Tyr_kinase_cat_dom"/>
</dbReference>
<dbReference type="Pfam" id="PF07714">
    <property type="entry name" value="PK_Tyr_Ser-Thr"/>
    <property type="match status" value="1"/>
</dbReference>
<sequence>MALPSSSPLLAFGSPSCATQTACLIDSITGLTSPFVSSNASDGSFVGSFARLGNLSTYPGSQLYISSSQPFQVADFIPPSTLVSLELHGAVAFPSSSHPFPSTLKRFIFASSSVTALQNVSWPSLQQLVLDGTPLTTATNWSLSTNLTTFSCPSCAFTSFLPLLPKTYSALNGATSFSVKSISSPDKSVCQAASGVVLELRRVYSVCVLGSESTSHAWTIILAAICVVVFALAATYVFKWRKFRWHDDEEDGESGGAAPYQELPDDLAPFRISPTALELNEKLNAGSCGEVWLATLGLESVAVKVLRKERRKSERTVAAFLAEINLMSQLRSPYIVGFVGVVWTKDPAKVKCVMEYMDRGDLRSHLKKNANLSWPQFKIHVALNLAHALVYLHARDIIHRDVKARNVMLHSVFGAKLSDFGVATQEQDATMDAVGTYRWMAPEVLRQSVHSTAADIFSFGVVLSELDTHRVPYEEHGLKRMGDDADMIERVFKGKLKPSFTETCPPWITALATQCMLTQPELRPTADQIVQIIESTIRSL</sequence>
<dbReference type="SUPFAM" id="SSF56112">
    <property type="entry name" value="Protein kinase-like (PK-like)"/>
    <property type="match status" value="1"/>
</dbReference>
<evidence type="ECO:0000256" key="1">
    <source>
        <dbReference type="SAM" id="Phobius"/>
    </source>
</evidence>
<dbReference type="PROSITE" id="PS00108">
    <property type="entry name" value="PROTEIN_KINASE_ST"/>
    <property type="match status" value="1"/>
</dbReference>
<evidence type="ECO:0000313" key="4">
    <source>
        <dbReference type="Proteomes" id="UP000481153"/>
    </source>
</evidence>
<keyword evidence="1" id="KW-1133">Transmembrane helix</keyword>
<dbReference type="PANTHER" id="PTHR44329">
    <property type="entry name" value="SERINE/THREONINE-PROTEIN KINASE TNNI3K-RELATED"/>
    <property type="match status" value="1"/>
</dbReference>
<reference evidence="3 4" key="1">
    <citation type="submission" date="2019-07" db="EMBL/GenBank/DDBJ databases">
        <title>Genomics analysis of Aphanomyces spp. identifies a new class of oomycete effector associated with host adaptation.</title>
        <authorList>
            <person name="Gaulin E."/>
        </authorList>
    </citation>
    <scope>NUCLEOTIDE SEQUENCE [LARGE SCALE GENOMIC DNA]</scope>
    <source>
        <strain evidence="3 4">ATCC 201684</strain>
    </source>
</reference>
<keyword evidence="1" id="KW-0472">Membrane</keyword>
<dbReference type="Gene3D" id="1.10.510.10">
    <property type="entry name" value="Transferase(Phosphotransferase) domain 1"/>
    <property type="match status" value="1"/>
</dbReference>
<dbReference type="PROSITE" id="PS50011">
    <property type="entry name" value="PROTEIN_KINASE_DOM"/>
    <property type="match status" value="1"/>
</dbReference>
<dbReference type="EMBL" id="VJMJ01000317">
    <property type="protein sequence ID" value="KAF0723086.1"/>
    <property type="molecule type" value="Genomic_DNA"/>
</dbReference>
<dbReference type="InterPro" id="IPR051681">
    <property type="entry name" value="Ser/Thr_Kinases-Pseudokinases"/>
</dbReference>
<dbReference type="VEuPathDB" id="FungiDB:AeMF1_010344"/>
<dbReference type="InterPro" id="IPR008271">
    <property type="entry name" value="Ser/Thr_kinase_AS"/>
</dbReference>
<name>A0A6G0W8E7_9STRA</name>
<dbReference type="PANTHER" id="PTHR44329:SF214">
    <property type="entry name" value="PROTEIN KINASE DOMAIN-CONTAINING PROTEIN"/>
    <property type="match status" value="1"/>
</dbReference>
<feature type="transmembrane region" description="Helical" evidence="1">
    <location>
        <begin position="217"/>
        <end position="238"/>
    </location>
</feature>
<comment type="caution">
    <text evidence="3">The sequence shown here is derived from an EMBL/GenBank/DDBJ whole genome shotgun (WGS) entry which is preliminary data.</text>
</comment>
<keyword evidence="4" id="KW-1185">Reference proteome</keyword>
<evidence type="ECO:0000313" key="3">
    <source>
        <dbReference type="EMBL" id="KAF0723086.1"/>
    </source>
</evidence>
<feature type="domain" description="Protein kinase" evidence="2">
    <location>
        <begin position="277"/>
        <end position="537"/>
    </location>
</feature>